<evidence type="ECO:0000256" key="4">
    <source>
        <dbReference type="ARBA" id="ARBA00023015"/>
    </source>
</evidence>
<dbReference type="EMBL" id="CACRSL010000003">
    <property type="protein sequence ID" value="VYS89551.1"/>
    <property type="molecule type" value="Genomic_DNA"/>
</dbReference>
<gene>
    <name evidence="6" type="primary">nusB</name>
    <name evidence="8" type="ORF">AULFYP135_00807</name>
</gene>
<reference evidence="8" key="1">
    <citation type="submission" date="2019-11" db="EMBL/GenBank/DDBJ databases">
        <authorList>
            <person name="Feng L."/>
        </authorList>
    </citation>
    <scope>NUCLEOTIDE SEQUENCE</scope>
    <source>
        <strain evidence="8">AundefinedLFYP135</strain>
    </source>
</reference>
<dbReference type="InterPro" id="IPR006027">
    <property type="entry name" value="NusB_RsmB_TIM44"/>
</dbReference>
<protein>
    <recommendedName>
        <fullName evidence="6">Transcription antitermination protein NusB</fullName>
    </recommendedName>
    <alternativeName>
        <fullName evidence="6">Antitermination factor NusB</fullName>
    </alternativeName>
</protein>
<proteinExistence type="inferred from homology"/>
<comment type="similarity">
    <text evidence="1 6">Belongs to the NusB family.</text>
</comment>
<dbReference type="GO" id="GO:0006353">
    <property type="term" value="P:DNA-templated transcription termination"/>
    <property type="evidence" value="ECO:0007669"/>
    <property type="project" value="UniProtKB-UniRule"/>
</dbReference>
<evidence type="ECO:0000256" key="5">
    <source>
        <dbReference type="ARBA" id="ARBA00023163"/>
    </source>
</evidence>
<dbReference type="InterPro" id="IPR035926">
    <property type="entry name" value="NusB-like_sf"/>
</dbReference>
<dbReference type="GO" id="GO:0005829">
    <property type="term" value="C:cytosol"/>
    <property type="evidence" value="ECO:0007669"/>
    <property type="project" value="TreeGrafter"/>
</dbReference>
<evidence type="ECO:0000313" key="8">
    <source>
        <dbReference type="EMBL" id="VYS89551.1"/>
    </source>
</evidence>
<evidence type="ECO:0000259" key="7">
    <source>
        <dbReference type="Pfam" id="PF01029"/>
    </source>
</evidence>
<comment type="function">
    <text evidence="6">Involved in transcription antitermination. Required for transcription of ribosomal RNA (rRNA) genes. Binds specifically to the boxA antiterminator sequence of the ribosomal RNA (rrn) operons.</text>
</comment>
<dbReference type="PANTHER" id="PTHR11078:SF3">
    <property type="entry name" value="ANTITERMINATION NUSB DOMAIN-CONTAINING PROTEIN"/>
    <property type="match status" value="1"/>
</dbReference>
<keyword evidence="2 6" id="KW-0889">Transcription antitermination</keyword>
<accession>A0A6N2SBG4</accession>
<keyword evidence="5 6" id="KW-0804">Transcription</keyword>
<organism evidence="8">
    <name type="scientific">uncultured Anaerotruncus sp</name>
    <dbReference type="NCBI Taxonomy" id="905011"/>
    <lineage>
        <taxon>Bacteria</taxon>
        <taxon>Bacillati</taxon>
        <taxon>Bacillota</taxon>
        <taxon>Clostridia</taxon>
        <taxon>Eubacteriales</taxon>
        <taxon>Oscillospiraceae</taxon>
        <taxon>Anaerotruncus</taxon>
        <taxon>environmental samples</taxon>
    </lineage>
</organism>
<feature type="domain" description="NusB/RsmB/TIM44" evidence="7">
    <location>
        <begin position="5"/>
        <end position="126"/>
    </location>
</feature>
<name>A0A6N2SBG4_9FIRM</name>
<sequence length="137" mass="15575">MKRSEAREQAFTLIFERSFREEPIEEMIAQATEGRQIEVDEFARRLAALAFERLDAIDQVIQKYSIKWNINRLPKVTLAILRLAICEIDGMEDIPVSVTINEAVELAKKFASEDDASFINGLLGAYVHSKEQGEGEE</sequence>
<keyword evidence="4 6" id="KW-0805">Transcription regulation</keyword>
<evidence type="ECO:0000256" key="3">
    <source>
        <dbReference type="ARBA" id="ARBA00022884"/>
    </source>
</evidence>
<evidence type="ECO:0000256" key="2">
    <source>
        <dbReference type="ARBA" id="ARBA00022814"/>
    </source>
</evidence>
<dbReference type="NCBIfam" id="TIGR01951">
    <property type="entry name" value="nusB"/>
    <property type="match status" value="1"/>
</dbReference>
<evidence type="ECO:0000256" key="1">
    <source>
        <dbReference type="ARBA" id="ARBA00005952"/>
    </source>
</evidence>
<keyword evidence="3 6" id="KW-0694">RNA-binding</keyword>
<dbReference type="Pfam" id="PF01029">
    <property type="entry name" value="NusB"/>
    <property type="match status" value="1"/>
</dbReference>
<dbReference type="PANTHER" id="PTHR11078">
    <property type="entry name" value="N UTILIZATION SUBSTANCE PROTEIN B-RELATED"/>
    <property type="match status" value="1"/>
</dbReference>
<dbReference type="SUPFAM" id="SSF48013">
    <property type="entry name" value="NusB-like"/>
    <property type="match status" value="1"/>
</dbReference>
<dbReference type="GO" id="GO:0031564">
    <property type="term" value="P:transcription antitermination"/>
    <property type="evidence" value="ECO:0007669"/>
    <property type="project" value="UniProtKB-KW"/>
</dbReference>
<dbReference type="HAMAP" id="MF_00073">
    <property type="entry name" value="NusB"/>
    <property type="match status" value="1"/>
</dbReference>
<dbReference type="Gene3D" id="1.10.940.10">
    <property type="entry name" value="NusB-like"/>
    <property type="match status" value="1"/>
</dbReference>
<dbReference type="InterPro" id="IPR011605">
    <property type="entry name" value="NusB_fam"/>
</dbReference>
<dbReference type="GO" id="GO:0003723">
    <property type="term" value="F:RNA binding"/>
    <property type="evidence" value="ECO:0007669"/>
    <property type="project" value="UniProtKB-UniRule"/>
</dbReference>
<dbReference type="AlphaFoldDB" id="A0A6N2SBG4"/>
<evidence type="ECO:0000256" key="6">
    <source>
        <dbReference type="HAMAP-Rule" id="MF_00073"/>
    </source>
</evidence>